<dbReference type="Gene3D" id="2.60.40.10">
    <property type="entry name" value="Immunoglobulins"/>
    <property type="match status" value="1"/>
</dbReference>
<name>A0ABY1RZ60_9GAMM</name>
<accession>A0ABY1RZ60</accession>
<dbReference type="SUPFAM" id="SSF81296">
    <property type="entry name" value="E set domains"/>
    <property type="match status" value="1"/>
</dbReference>
<dbReference type="InterPro" id="IPR030995">
    <property type="entry name" value="SoxZ"/>
</dbReference>
<comment type="caution">
    <text evidence="2">The sequence shown here is derived from an EMBL/GenBank/DDBJ whole genome shotgun (WGS) entry which is preliminary data.</text>
</comment>
<evidence type="ECO:0000313" key="3">
    <source>
        <dbReference type="Proteomes" id="UP001159257"/>
    </source>
</evidence>
<evidence type="ECO:0000259" key="1">
    <source>
        <dbReference type="Pfam" id="PF08770"/>
    </source>
</evidence>
<feature type="domain" description="Sulphur oxidation protein SoxZ" evidence="1">
    <location>
        <begin position="5"/>
        <end position="94"/>
    </location>
</feature>
<dbReference type="RefSeq" id="WP_239039595.1">
    <property type="nucleotide sequence ID" value="NZ_BAAAEY010000001.1"/>
</dbReference>
<dbReference type="EMBL" id="FXWV01000004">
    <property type="protein sequence ID" value="SMR73503.1"/>
    <property type="molecule type" value="Genomic_DNA"/>
</dbReference>
<dbReference type="InterPro" id="IPR013783">
    <property type="entry name" value="Ig-like_fold"/>
</dbReference>
<keyword evidence="3" id="KW-1185">Reference proteome</keyword>
<organism evidence="2 3">
    <name type="scientific">Marinobacterium sediminicola</name>
    <dbReference type="NCBI Taxonomy" id="518898"/>
    <lineage>
        <taxon>Bacteria</taxon>
        <taxon>Pseudomonadati</taxon>
        <taxon>Pseudomonadota</taxon>
        <taxon>Gammaproteobacteria</taxon>
        <taxon>Oceanospirillales</taxon>
        <taxon>Oceanospirillaceae</taxon>
        <taxon>Marinobacterium</taxon>
    </lineage>
</organism>
<dbReference type="Pfam" id="PF08770">
    <property type="entry name" value="SoxZ"/>
    <property type="match status" value="1"/>
</dbReference>
<dbReference type="Proteomes" id="UP001159257">
    <property type="component" value="Unassembled WGS sequence"/>
</dbReference>
<dbReference type="InterPro" id="IPR014880">
    <property type="entry name" value="SoxZ_dom"/>
</dbReference>
<sequence>MGIIRVKARAMNGKTEVKMLIKHIMETGRRRDTSGNIIPAEFLSELVVRHAGKLVFAANLGPSVSKNPFFSFSFAGGAVGDTLELSWKENTGKFGIETAEIT</sequence>
<evidence type="ECO:0000313" key="2">
    <source>
        <dbReference type="EMBL" id="SMR73503.1"/>
    </source>
</evidence>
<gene>
    <name evidence="2" type="ORF">SAMN04487964_104166</name>
</gene>
<reference evidence="2 3" key="1">
    <citation type="submission" date="2017-05" db="EMBL/GenBank/DDBJ databases">
        <authorList>
            <person name="Varghese N."/>
            <person name="Submissions S."/>
        </authorList>
    </citation>
    <scope>NUCLEOTIDE SEQUENCE [LARGE SCALE GENOMIC DNA]</scope>
    <source>
        <strain evidence="2 3">CGMCC 1.7287</strain>
    </source>
</reference>
<dbReference type="InterPro" id="IPR014756">
    <property type="entry name" value="Ig_E-set"/>
</dbReference>
<proteinExistence type="predicted"/>
<dbReference type="NCBIfam" id="TIGR04490">
    <property type="entry name" value="SoxZ_true"/>
    <property type="match status" value="1"/>
</dbReference>
<protein>
    <submittedName>
        <fullName evidence="2">Sulfur-oxidizing protein SoxZ</fullName>
    </submittedName>
</protein>